<dbReference type="InterPro" id="IPR005162">
    <property type="entry name" value="Retrotrans_gag_dom"/>
</dbReference>
<gene>
    <name evidence="4" type="ORF">Tco_1015302</name>
</gene>
<evidence type="ECO:0000313" key="4">
    <source>
        <dbReference type="EMBL" id="GJT63822.1"/>
    </source>
</evidence>
<organism evidence="4 5">
    <name type="scientific">Tanacetum coccineum</name>
    <dbReference type="NCBI Taxonomy" id="301880"/>
    <lineage>
        <taxon>Eukaryota</taxon>
        <taxon>Viridiplantae</taxon>
        <taxon>Streptophyta</taxon>
        <taxon>Embryophyta</taxon>
        <taxon>Tracheophyta</taxon>
        <taxon>Spermatophyta</taxon>
        <taxon>Magnoliopsida</taxon>
        <taxon>eudicotyledons</taxon>
        <taxon>Gunneridae</taxon>
        <taxon>Pentapetalae</taxon>
        <taxon>asterids</taxon>
        <taxon>campanulids</taxon>
        <taxon>Asterales</taxon>
        <taxon>Asteraceae</taxon>
        <taxon>Asteroideae</taxon>
        <taxon>Anthemideae</taxon>
        <taxon>Anthemidinae</taxon>
        <taxon>Tanacetum</taxon>
    </lineage>
</organism>
<feature type="region of interest" description="Disordered" evidence="2">
    <location>
        <begin position="198"/>
        <end position="225"/>
    </location>
</feature>
<evidence type="ECO:0000259" key="3">
    <source>
        <dbReference type="Pfam" id="PF03732"/>
    </source>
</evidence>
<accession>A0ABQ5FM93</accession>
<feature type="domain" description="Retrotransposon gag" evidence="3">
    <location>
        <begin position="2"/>
        <end position="80"/>
    </location>
</feature>
<feature type="coiled-coil region" evidence="1">
    <location>
        <begin position="228"/>
        <end position="288"/>
    </location>
</feature>
<name>A0ABQ5FM93_9ASTR</name>
<evidence type="ECO:0000256" key="1">
    <source>
        <dbReference type="SAM" id="Coils"/>
    </source>
</evidence>
<dbReference type="Proteomes" id="UP001151760">
    <property type="component" value="Unassembled WGS sequence"/>
</dbReference>
<proteinExistence type="predicted"/>
<keyword evidence="5" id="KW-1185">Reference proteome</keyword>
<protein>
    <submittedName>
        <fullName evidence="4">Cysteine-rich receptor-like protein kinase</fullName>
    </submittedName>
</protein>
<evidence type="ECO:0000256" key="2">
    <source>
        <dbReference type="SAM" id="MobiDB-lite"/>
    </source>
</evidence>
<dbReference type="PANTHER" id="PTHR33223:SF11">
    <property type="entry name" value="ELEMENT PROTEIN, PUTATIVE-RELATED"/>
    <property type="match status" value="1"/>
</dbReference>
<dbReference type="Pfam" id="PF03732">
    <property type="entry name" value="Retrotrans_gag"/>
    <property type="match status" value="1"/>
</dbReference>
<keyword evidence="1" id="KW-0175">Coiled coil</keyword>
<sequence length="392" mass="44224">MDRLTPRTVNTWDLLKKAFIQRYCPPSKTAKRLEDIHNFKQESDESLYQAWERYNDLLYKCPTHDINSHQKVNIFYKGLSTMNRQLLDSQGPIPGMTPTQALTAIQTMADHSQKWHDGTSSRNISSNSNTDGLAAIVSKLDNLGRDMKKLKENVHAIQVGCQICEGPHLDKECPLNEEVKQVEEVKYGEFRRPAPFNGSNGAKFRVGPPGYYTRTDNRPPYGEKRPSLEELMNKHQEESAQRSAKMEEWIKKLQENAKINTRNQSASLKNLETQIEQLTKELHYRTTNGAPSSSTGQCKVVNADHETPHRPISSSASVNVMPRNIFEYLRLANLRNANMLVKIADMTKKTPLGTVIVHVHILAKLRHAITLVGSVVSTPVIANHPNGAVTPE</sequence>
<dbReference type="EMBL" id="BQNB010017492">
    <property type="protein sequence ID" value="GJT63822.1"/>
    <property type="molecule type" value="Genomic_DNA"/>
</dbReference>
<comment type="caution">
    <text evidence="4">The sequence shown here is derived from an EMBL/GenBank/DDBJ whole genome shotgun (WGS) entry which is preliminary data.</text>
</comment>
<dbReference type="PANTHER" id="PTHR33223">
    <property type="entry name" value="CCHC-TYPE DOMAIN-CONTAINING PROTEIN"/>
    <property type="match status" value="1"/>
</dbReference>
<reference evidence="4" key="1">
    <citation type="journal article" date="2022" name="Int. J. Mol. Sci.">
        <title>Draft Genome of Tanacetum Coccineum: Genomic Comparison of Closely Related Tanacetum-Family Plants.</title>
        <authorList>
            <person name="Yamashiro T."/>
            <person name="Shiraishi A."/>
            <person name="Nakayama K."/>
            <person name="Satake H."/>
        </authorList>
    </citation>
    <scope>NUCLEOTIDE SEQUENCE</scope>
</reference>
<evidence type="ECO:0000313" key="5">
    <source>
        <dbReference type="Proteomes" id="UP001151760"/>
    </source>
</evidence>
<feature type="compositionally biased region" description="Basic and acidic residues" evidence="2">
    <location>
        <begin position="215"/>
        <end position="225"/>
    </location>
</feature>
<reference evidence="4" key="2">
    <citation type="submission" date="2022-01" db="EMBL/GenBank/DDBJ databases">
        <authorList>
            <person name="Yamashiro T."/>
            <person name="Shiraishi A."/>
            <person name="Satake H."/>
            <person name="Nakayama K."/>
        </authorList>
    </citation>
    <scope>NUCLEOTIDE SEQUENCE</scope>
</reference>